<name>A0A075GK57_9ARCH</name>
<dbReference type="GO" id="GO:0010142">
    <property type="term" value="P:farnesyl diphosphate biosynthetic process, mevalonate pathway"/>
    <property type="evidence" value="ECO:0007669"/>
    <property type="project" value="InterPro"/>
</dbReference>
<protein>
    <submittedName>
        <fullName evidence="6">Hydroxymethylglutaryl-CoA synthase</fullName>
        <ecNumber evidence="6">2.3.3.10</ecNumber>
    </submittedName>
</protein>
<feature type="domain" description="Hydroxymethylglutaryl-coenzyme A synthase C-terminal" evidence="5">
    <location>
        <begin position="180"/>
        <end position="431"/>
    </location>
</feature>
<dbReference type="Pfam" id="PF01154">
    <property type="entry name" value="HMG_CoA_synt_N"/>
    <property type="match status" value="1"/>
</dbReference>
<reference evidence="6" key="1">
    <citation type="journal article" date="2014" name="Genome Biol. Evol.">
        <title>Pangenome evidence for extensive interdomain horizontal transfer affecting lineage core and shell genes in uncultured planktonic thaumarchaeota and euryarchaeota.</title>
        <authorList>
            <person name="Deschamps P."/>
            <person name="Zivanovic Y."/>
            <person name="Moreira D."/>
            <person name="Rodriguez-Valera F."/>
            <person name="Lopez-Garcia P."/>
        </authorList>
    </citation>
    <scope>NUCLEOTIDE SEQUENCE</scope>
</reference>
<evidence type="ECO:0000259" key="5">
    <source>
        <dbReference type="Pfam" id="PF08540"/>
    </source>
</evidence>
<dbReference type="SUPFAM" id="SSF53901">
    <property type="entry name" value="Thiolase-like"/>
    <property type="match status" value="2"/>
</dbReference>
<feature type="domain" description="Hydroxymethylglutaryl-coenzyme A synthase N-terminal" evidence="4">
    <location>
        <begin position="3"/>
        <end position="173"/>
    </location>
</feature>
<accession>A0A075GK57</accession>
<dbReference type="CDD" id="cd00827">
    <property type="entry name" value="init_cond_enzymes"/>
    <property type="match status" value="1"/>
</dbReference>
<sequence length="464" mass="52093">MAAGIDDISIYIPRLYLDASDFAKARGLDPGKLERGLGIGQMAIVDTNQDPACLAANACLRVMQKNKLTPDKIGRLYVATESAFDESKAMNSYVIGMLEQVYGKDTFGHCGGIECKFACVSGSYALYDNTNWIRAGEAEDKYALVVVSDIAKYDLGSSGEVTQGAGAVAMLLNDNPRLLSFDPKVTSTSIKNEYDFYRPFGKETPIVHGQYSNLLYLIQVKNALIDYKRRVKETGLIKLKEGETILDHVDYLNMHLPYSNMGKKALAYLVRHEWRDLPRWEKIIEEIGMKEPIPKDPRGTIESVLEDAEFMADDHQFTKLFTSTKMYAELYESKLASSLIASKMIGNLYTASLYLGFRSSLEFEYQKGIDLKGKRVGFCSYGSGASAMIFSGVIQPEYDQVVKDMNLEAELGPRTKLSLDEYEELHENRRTYEENIRSANKEFVIVDVKTSAESKGERHYAFVD</sequence>
<evidence type="ECO:0000256" key="2">
    <source>
        <dbReference type="ARBA" id="ARBA00022679"/>
    </source>
</evidence>
<dbReference type="Pfam" id="PF08540">
    <property type="entry name" value="HMG_CoA_synt_C"/>
    <property type="match status" value="1"/>
</dbReference>
<dbReference type="GO" id="GO:0004421">
    <property type="term" value="F:hydroxymethylglutaryl-CoA synthase activity"/>
    <property type="evidence" value="ECO:0007669"/>
    <property type="project" value="UniProtKB-EC"/>
</dbReference>
<dbReference type="InterPro" id="IPR016039">
    <property type="entry name" value="Thiolase-like"/>
</dbReference>
<dbReference type="AlphaFoldDB" id="A0A075GK57"/>
<evidence type="ECO:0000256" key="3">
    <source>
        <dbReference type="ARBA" id="ARBA00023229"/>
    </source>
</evidence>
<dbReference type="GO" id="GO:0006084">
    <property type="term" value="P:acetyl-CoA metabolic process"/>
    <property type="evidence" value="ECO:0007669"/>
    <property type="project" value="InterPro"/>
</dbReference>
<evidence type="ECO:0000259" key="4">
    <source>
        <dbReference type="Pfam" id="PF01154"/>
    </source>
</evidence>
<keyword evidence="6" id="KW-0012">Acyltransferase</keyword>
<dbReference type="EMBL" id="KF900705">
    <property type="protein sequence ID" value="AIF04334.1"/>
    <property type="molecule type" value="Genomic_DNA"/>
</dbReference>
<keyword evidence="3" id="KW-0414">Isoprene biosynthesis</keyword>
<keyword evidence="2 6" id="KW-0808">Transferase</keyword>
<dbReference type="InterPro" id="IPR013528">
    <property type="entry name" value="HMG_CoA_synth_N"/>
</dbReference>
<comment type="similarity">
    <text evidence="1">Belongs to the thiolase-like superfamily. HMG-CoA synthase family.</text>
</comment>
<dbReference type="Gene3D" id="3.40.47.10">
    <property type="match status" value="1"/>
</dbReference>
<proteinExistence type="inferred from homology"/>
<dbReference type="EC" id="2.3.3.10" evidence="6"/>
<dbReference type="PANTHER" id="PTHR43323">
    <property type="entry name" value="3-HYDROXY-3-METHYLGLUTARYL COENZYME A SYNTHASE"/>
    <property type="match status" value="1"/>
</dbReference>
<organism evidence="6">
    <name type="scientific">uncultured marine thaumarchaeote KM3_173_D12</name>
    <dbReference type="NCBI Taxonomy" id="1456049"/>
    <lineage>
        <taxon>Archaea</taxon>
        <taxon>Nitrososphaerota</taxon>
        <taxon>environmental samples</taxon>
    </lineage>
</organism>
<dbReference type="InterPro" id="IPR013746">
    <property type="entry name" value="HMG_CoA_synt_C_dom"/>
</dbReference>
<evidence type="ECO:0000256" key="1">
    <source>
        <dbReference type="ARBA" id="ARBA00007061"/>
    </source>
</evidence>
<evidence type="ECO:0000313" key="6">
    <source>
        <dbReference type="EMBL" id="AIF04334.1"/>
    </source>
</evidence>
<dbReference type="PANTHER" id="PTHR43323:SF2">
    <property type="entry name" value="HYDROXYMETHYLGLUTARYL-COA SYNTHASE"/>
    <property type="match status" value="1"/>
</dbReference>